<dbReference type="Proteomes" id="UP000190814">
    <property type="component" value="Unassembled WGS sequence"/>
</dbReference>
<keyword evidence="4" id="KW-1185">Reference proteome</keyword>
<dbReference type="Gene3D" id="3.40.50.300">
    <property type="entry name" value="P-loop containing nucleotide triphosphate hydrolases"/>
    <property type="match status" value="1"/>
</dbReference>
<gene>
    <name evidence="3" type="ORF">SAMN02745111_01103</name>
</gene>
<protein>
    <recommendedName>
        <fullName evidence="5">AAA+ ATPase domain-containing protein</fullName>
    </recommendedName>
</protein>
<reference evidence="3 4" key="1">
    <citation type="submission" date="2017-02" db="EMBL/GenBank/DDBJ databases">
        <authorList>
            <person name="Peterson S.W."/>
        </authorList>
    </citation>
    <scope>NUCLEOTIDE SEQUENCE [LARGE SCALE GENOMIC DNA]</scope>
    <source>
        <strain evidence="3 4">ATCC 35992</strain>
    </source>
</reference>
<evidence type="ECO:0000259" key="1">
    <source>
        <dbReference type="Pfam" id="PF13173"/>
    </source>
</evidence>
<evidence type="ECO:0000313" key="4">
    <source>
        <dbReference type="Proteomes" id="UP000190814"/>
    </source>
</evidence>
<feature type="domain" description="AAA" evidence="1">
    <location>
        <begin position="18"/>
        <end position="152"/>
    </location>
</feature>
<dbReference type="EMBL" id="FUXZ01000006">
    <property type="protein sequence ID" value="SKA65440.1"/>
    <property type="molecule type" value="Genomic_DNA"/>
</dbReference>
<dbReference type="Pfam" id="PF13173">
    <property type="entry name" value="AAA_14"/>
    <property type="match status" value="1"/>
</dbReference>
<feature type="domain" description="DUF4143" evidence="2">
    <location>
        <begin position="220"/>
        <end position="384"/>
    </location>
</feature>
<evidence type="ECO:0008006" key="5">
    <source>
        <dbReference type="Google" id="ProtNLM"/>
    </source>
</evidence>
<organism evidence="3 4">
    <name type="scientific">Eubacterium uniforme</name>
    <dbReference type="NCBI Taxonomy" id="39495"/>
    <lineage>
        <taxon>Bacteria</taxon>
        <taxon>Bacillati</taxon>
        <taxon>Bacillota</taxon>
        <taxon>Clostridia</taxon>
        <taxon>Eubacteriales</taxon>
        <taxon>Eubacteriaceae</taxon>
        <taxon>Eubacterium</taxon>
    </lineage>
</organism>
<dbReference type="InterPro" id="IPR041682">
    <property type="entry name" value="AAA_14"/>
</dbReference>
<accession>A0A1T4VKE4</accession>
<sequence length="433" mass="50368">MERKIMEDLCSWKNKKSRKPLILQGARQVGKTWIMKEFGKRYYKNIAYINLDENEQMKKSFDVDFDVKRIIEDITIVSGEKIEPEETLIIIDEVQESPKAITALKYFCENASEYHIIVAGSFLGVAMHKGISYPVGKVNILTMYPLSYYEFLLACGEDDLAKYVNKAENNKNQVFREKYIRYLKLYYYVGGMPEAVSCYVDDKDINEVRNIQKEIVSLYEKDFSKHIDNKSELERTRMVWDSIPLQLAKENKKFFFGQIKKGARSAQYEVSIQWLIDCGLCYKVHMVNKPAMPLKSYKEPQAYKLFMIDVGLLGAMSDLDINSILGDDELFVEFKGALTEQYVLQQIISTTEMVPCYYSNTNSRNEIDFLMQIKSDIVPIEVKAEENLKSKSLKAYIDKYDPKYAIRFSMKDYIKQEVIINIPLWNISAIGEI</sequence>
<dbReference type="SUPFAM" id="SSF52540">
    <property type="entry name" value="P-loop containing nucleoside triphosphate hydrolases"/>
    <property type="match status" value="1"/>
</dbReference>
<dbReference type="Pfam" id="PF13635">
    <property type="entry name" value="DUF4143"/>
    <property type="match status" value="1"/>
</dbReference>
<dbReference type="STRING" id="39495.SAMN02745111_01103"/>
<dbReference type="OrthoDB" id="9801806at2"/>
<dbReference type="RefSeq" id="WP_078765976.1">
    <property type="nucleotide sequence ID" value="NZ_FUXZ01000006.1"/>
</dbReference>
<name>A0A1T4VKE4_9FIRM</name>
<dbReference type="PANTHER" id="PTHR33295:SF7">
    <property type="entry name" value="ATPASE"/>
    <property type="match status" value="1"/>
</dbReference>
<dbReference type="InterPro" id="IPR025420">
    <property type="entry name" value="DUF4143"/>
</dbReference>
<dbReference type="AlphaFoldDB" id="A0A1T4VKE4"/>
<dbReference type="InterPro" id="IPR027417">
    <property type="entry name" value="P-loop_NTPase"/>
</dbReference>
<evidence type="ECO:0000313" key="3">
    <source>
        <dbReference type="EMBL" id="SKA65440.1"/>
    </source>
</evidence>
<dbReference type="PANTHER" id="PTHR33295">
    <property type="entry name" value="ATPASE"/>
    <property type="match status" value="1"/>
</dbReference>
<proteinExistence type="predicted"/>
<evidence type="ECO:0000259" key="2">
    <source>
        <dbReference type="Pfam" id="PF13635"/>
    </source>
</evidence>